<reference evidence="4" key="2">
    <citation type="submission" date="2022-06" db="UniProtKB">
        <authorList>
            <consortium name="EnsemblMetazoa"/>
        </authorList>
    </citation>
    <scope>IDENTIFICATION</scope>
    <source>
        <strain evidence="4">PS312</strain>
    </source>
</reference>
<dbReference type="EnsemblMetazoa" id="PPA35919.1">
    <property type="protein sequence ID" value="PPA35919.1"/>
    <property type="gene ID" value="WBGene00274288"/>
</dbReference>
<feature type="compositionally biased region" description="Polar residues" evidence="2">
    <location>
        <begin position="588"/>
        <end position="597"/>
    </location>
</feature>
<dbReference type="PANTHER" id="PTHR48125">
    <property type="entry name" value="LP07818P1"/>
    <property type="match status" value="1"/>
</dbReference>
<feature type="compositionally biased region" description="Low complexity" evidence="2">
    <location>
        <begin position="181"/>
        <end position="197"/>
    </location>
</feature>
<feature type="transmembrane region" description="Helical" evidence="3">
    <location>
        <begin position="1229"/>
        <end position="1248"/>
    </location>
</feature>
<organism evidence="4 5">
    <name type="scientific">Pristionchus pacificus</name>
    <name type="common">Parasitic nematode worm</name>
    <dbReference type="NCBI Taxonomy" id="54126"/>
    <lineage>
        <taxon>Eukaryota</taxon>
        <taxon>Metazoa</taxon>
        <taxon>Ecdysozoa</taxon>
        <taxon>Nematoda</taxon>
        <taxon>Chromadorea</taxon>
        <taxon>Rhabditida</taxon>
        <taxon>Rhabditina</taxon>
        <taxon>Diplogasteromorpha</taxon>
        <taxon>Diplogasteroidea</taxon>
        <taxon>Neodiplogasteridae</taxon>
        <taxon>Pristionchus</taxon>
    </lineage>
</organism>
<feature type="transmembrane region" description="Helical" evidence="3">
    <location>
        <begin position="1143"/>
        <end position="1163"/>
    </location>
</feature>
<gene>
    <name evidence="4" type="primary">WBGene00274288</name>
</gene>
<feature type="region of interest" description="Disordered" evidence="2">
    <location>
        <begin position="738"/>
        <end position="772"/>
    </location>
</feature>
<keyword evidence="1" id="KW-0175">Coiled coil</keyword>
<evidence type="ECO:0000256" key="1">
    <source>
        <dbReference type="SAM" id="Coils"/>
    </source>
</evidence>
<feature type="coiled-coil region" evidence="1">
    <location>
        <begin position="664"/>
        <end position="723"/>
    </location>
</feature>
<keyword evidence="3" id="KW-0472">Membrane</keyword>
<feature type="transmembrane region" description="Helical" evidence="3">
    <location>
        <begin position="1391"/>
        <end position="1411"/>
    </location>
</feature>
<dbReference type="PANTHER" id="PTHR48125:SF12">
    <property type="entry name" value="AT HOOK TRANSCRIPTION FACTOR FAMILY-RELATED"/>
    <property type="match status" value="1"/>
</dbReference>
<evidence type="ECO:0000313" key="5">
    <source>
        <dbReference type="Proteomes" id="UP000005239"/>
    </source>
</evidence>
<evidence type="ECO:0000313" key="4">
    <source>
        <dbReference type="EnsemblMetazoa" id="PPA35919.1"/>
    </source>
</evidence>
<feature type="transmembrane region" description="Helical" evidence="3">
    <location>
        <begin position="1195"/>
        <end position="1217"/>
    </location>
</feature>
<feature type="region of interest" description="Disordered" evidence="2">
    <location>
        <begin position="170"/>
        <end position="274"/>
    </location>
</feature>
<sequence length="1479" mass="164611">MLVRKKTEYPLLQRIKNVWSVVQVNWFVYLRKMEDAAEKERGGKTEVITISDGDSDMSLSDGEQPAEKIAKIEEPDCSPPPVRCSPEDANQLEETRTGEMIATTKNDELTRDNSCPWGELNEIRKVAETEKDRVAELTLRNHELSSEIAFIRRLVPGVLRLPTPLPDGIPPTHILSPQFTSPPTHLPTPSLLPHTSPQFTVPTNYPPPQLTSPNLPPPSHMTPSHNQLTSPQLPPPNLLPLTMFFPLSQPSPPPAPANLLPPSPLSLLPPPPPAPLPEDVGELQRQVREWNDKFQEACRIGREAEERAEQASTGMVRTSVMLNNALSREAELKRTISALKEEKEEMRKKMEEMIGKNVSLAQLVKHEGNRQQNFIDQLPMRRSTYLFTIGDPIDLFQLCRPDGPESISLDDALGAVQDKFGECGEEWWKQYCTGTNLDVKLACRVCEKKVIVSKFIPDHFTSQKHVDAVRARGAAVSQPALQHWLRELQLAADARSKRNDDDDDVVIIDPPPTKKARQTAPPVASLPPRSPSPSVVVLHQKRGKATGVEKESQTAPPVASLPPRSPSPSVVVLHQKRGKATGVEKESQNSGEESLATTVPPMDNEEQVVELQQKLAKTESQFQRACRIARQEQLRAERAEGLLDTKSGIVADKKKAEDARTAQIEKLKKDLALVSAQLKVSKEANARESRKLVKANEALNREAAELRRVCQNGYAENEQLKERIGFLTYQLEVSQGRAEADRARSMLPTSRLSTTSPSRRSTPKPRAGARQRRYHVGPVKTLLVLDAPVPSVVSPSTWLPSDVSTRIDHLSYRLSQYEQWTHQQNDYWHQNNSRSFPVSNAEEVYLLFIMFSANCKKIYKSRLSLYYDVSTAHSEQFEEFKSVFDAQQRLDGMQLEEDDDGEESLVEMTAMDEVSTGAVSSISIASTGYTGSATMEYSSMEDLTDELNSIYSDNEKSELEVECPTYFYVSSEGKAVAMDSIEALDKLADFMPIPVDFTGVTFNSLDHPKYYEKESIQSMVEYTCITTRTGDIDSTTTCPIEDYRKDAAITDRADITSYCLSPSQTDVTVAAVDEGLVENEDYSVAADMTVYSVPKSERDVDISEVSVDYCTVYSYEASDVERSVELAPRPADRSSRTDRETSLGAMLMWMLLLALALGAPALFIASKPVMGVALTFFFPPMLFVVHVCRGRIQTLIRFLSLLAITCCSVTTVWTLHWLEAYLGDRTTPWLLAVRSAGVLYFLPIYFLFVQPPPTDVEGGEGDGEGAELRQIEEEAAREEVEEDEGVVDDEERDALEWSSLDLPRCAAVLRLGTTPGTLLHAALRDNECRDATAAYGTYVLLTYSTVAAVAGAVWVGMLPLDSALAYLSVASLVSLVGGYALFTFPGLNTPNAIPVLITLVHVALIVANLLHRMEAVEMNRMDELACWLRDGLFTSFIPMATLTMTATMGRREGQPLNDVIIPFYSNDIYILHFLNYFFV</sequence>
<feature type="compositionally biased region" description="Low complexity" evidence="2">
    <location>
        <begin position="745"/>
        <end position="760"/>
    </location>
</feature>
<feature type="region of interest" description="Disordered" evidence="2">
    <location>
        <begin position="494"/>
        <end position="598"/>
    </location>
</feature>
<feature type="compositionally biased region" description="Low complexity" evidence="2">
    <location>
        <begin position="239"/>
        <end position="248"/>
    </location>
</feature>
<feature type="compositionally biased region" description="Pro residues" evidence="2">
    <location>
        <begin position="204"/>
        <end position="220"/>
    </location>
</feature>
<accession>A0A8R1YPD5</accession>
<keyword evidence="3" id="KW-1133">Transmembrane helix</keyword>
<feature type="coiled-coil region" evidence="1">
    <location>
        <begin position="120"/>
        <end position="147"/>
    </location>
</feature>
<name>A0A2A6BMV9_PRIPA</name>
<reference evidence="5" key="1">
    <citation type="journal article" date="2008" name="Nat. Genet.">
        <title>The Pristionchus pacificus genome provides a unique perspective on nematode lifestyle and parasitism.</title>
        <authorList>
            <person name="Dieterich C."/>
            <person name="Clifton S.W."/>
            <person name="Schuster L.N."/>
            <person name="Chinwalla A."/>
            <person name="Delehaunty K."/>
            <person name="Dinkelacker I."/>
            <person name="Fulton L."/>
            <person name="Fulton R."/>
            <person name="Godfrey J."/>
            <person name="Minx P."/>
            <person name="Mitreva M."/>
            <person name="Roeseler W."/>
            <person name="Tian H."/>
            <person name="Witte H."/>
            <person name="Yang S.P."/>
            <person name="Wilson R.K."/>
            <person name="Sommer R.J."/>
        </authorList>
    </citation>
    <scope>NUCLEOTIDE SEQUENCE [LARGE SCALE GENOMIC DNA]</scope>
    <source>
        <strain evidence="5">PS312</strain>
    </source>
</reference>
<feature type="transmembrane region" description="Helical" evidence="3">
    <location>
        <begin position="1333"/>
        <end position="1357"/>
    </location>
</feature>
<keyword evidence="3" id="KW-0812">Transmembrane</keyword>
<dbReference type="Proteomes" id="UP000005239">
    <property type="component" value="Unassembled WGS sequence"/>
</dbReference>
<protein>
    <submittedName>
        <fullName evidence="4">Uncharacterized protein</fullName>
    </submittedName>
</protein>
<proteinExistence type="predicted"/>
<feature type="compositionally biased region" description="Basic residues" evidence="2">
    <location>
        <begin position="761"/>
        <end position="772"/>
    </location>
</feature>
<evidence type="ECO:0000256" key="2">
    <source>
        <dbReference type="SAM" id="MobiDB-lite"/>
    </source>
</evidence>
<evidence type="ECO:0000256" key="3">
    <source>
        <dbReference type="SAM" id="Phobius"/>
    </source>
</evidence>
<feature type="compositionally biased region" description="Pro residues" evidence="2">
    <location>
        <begin position="249"/>
        <end position="274"/>
    </location>
</feature>
<feature type="transmembrane region" description="Helical" evidence="3">
    <location>
        <begin position="1363"/>
        <end position="1384"/>
    </location>
</feature>
<keyword evidence="5" id="KW-1185">Reference proteome</keyword>
<accession>A0A2A6BMV9</accession>
<feature type="transmembrane region" description="Helical" evidence="3">
    <location>
        <begin position="1461"/>
        <end position="1478"/>
    </location>
</feature>
<feature type="transmembrane region" description="Helical" evidence="3">
    <location>
        <begin position="1169"/>
        <end position="1188"/>
    </location>
</feature>
<feature type="coiled-coil region" evidence="1">
    <location>
        <begin position="322"/>
        <end position="356"/>
    </location>
</feature>
<feature type="transmembrane region" description="Helical" evidence="3">
    <location>
        <begin position="1431"/>
        <end position="1449"/>
    </location>
</feature>